<dbReference type="RefSeq" id="WP_344800119.1">
    <property type="nucleotide sequence ID" value="NZ_BAABBN010000012.1"/>
</dbReference>
<accession>A0ABP7N6N5</accession>
<evidence type="ECO:0000313" key="3">
    <source>
        <dbReference type="Proteomes" id="UP001501565"/>
    </source>
</evidence>
<dbReference type="InterPro" id="IPR025498">
    <property type="entry name" value="DUF4389"/>
</dbReference>
<feature type="transmembrane region" description="Helical" evidence="1">
    <location>
        <begin position="16"/>
        <end position="43"/>
    </location>
</feature>
<sequence>MNFDDQAKLEQKLLRLVFMVLFVFIYKVLDIVLLLIVFAQYLFHAITDKDNETLRQVGDGLSCYYFQIYRYLTYNSHEKPFPFSDWPTGSQDLVKTLEPENKSEES</sequence>
<evidence type="ECO:0000256" key="1">
    <source>
        <dbReference type="SAM" id="Phobius"/>
    </source>
</evidence>
<proteinExistence type="predicted"/>
<comment type="caution">
    <text evidence="2">The sequence shown here is derived from an EMBL/GenBank/DDBJ whole genome shotgun (WGS) entry which is preliminary data.</text>
</comment>
<keyword evidence="1" id="KW-0472">Membrane</keyword>
<protein>
    <submittedName>
        <fullName evidence="2">DUF4389 domain-containing protein</fullName>
    </submittedName>
</protein>
<keyword evidence="1" id="KW-1133">Transmembrane helix</keyword>
<evidence type="ECO:0000313" key="2">
    <source>
        <dbReference type="EMBL" id="GAA3937362.1"/>
    </source>
</evidence>
<keyword evidence="1" id="KW-0812">Transmembrane</keyword>
<dbReference type="Pfam" id="PF14333">
    <property type="entry name" value="DUF4389"/>
    <property type="match status" value="1"/>
</dbReference>
<organism evidence="2 3">
    <name type="scientific">Litoribacillus peritrichatus</name>
    <dbReference type="NCBI Taxonomy" id="718191"/>
    <lineage>
        <taxon>Bacteria</taxon>
        <taxon>Pseudomonadati</taxon>
        <taxon>Pseudomonadota</taxon>
        <taxon>Gammaproteobacteria</taxon>
        <taxon>Oceanospirillales</taxon>
        <taxon>Oceanospirillaceae</taxon>
        <taxon>Litoribacillus</taxon>
    </lineage>
</organism>
<gene>
    <name evidence="2" type="ORF">GCM10022277_37160</name>
</gene>
<keyword evidence="3" id="KW-1185">Reference proteome</keyword>
<name>A0ABP7N6N5_9GAMM</name>
<dbReference type="EMBL" id="BAABBN010000012">
    <property type="protein sequence ID" value="GAA3937362.1"/>
    <property type="molecule type" value="Genomic_DNA"/>
</dbReference>
<dbReference type="Proteomes" id="UP001501565">
    <property type="component" value="Unassembled WGS sequence"/>
</dbReference>
<reference evidence="3" key="1">
    <citation type="journal article" date="2019" name="Int. J. Syst. Evol. Microbiol.">
        <title>The Global Catalogue of Microorganisms (GCM) 10K type strain sequencing project: providing services to taxonomists for standard genome sequencing and annotation.</title>
        <authorList>
            <consortium name="The Broad Institute Genomics Platform"/>
            <consortium name="The Broad Institute Genome Sequencing Center for Infectious Disease"/>
            <person name="Wu L."/>
            <person name="Ma J."/>
        </authorList>
    </citation>
    <scope>NUCLEOTIDE SEQUENCE [LARGE SCALE GENOMIC DNA]</scope>
    <source>
        <strain evidence="3">JCM 17551</strain>
    </source>
</reference>